<dbReference type="Proteomes" id="UP000829447">
    <property type="component" value="Linkage Group LG17"/>
</dbReference>
<evidence type="ECO:0000313" key="2">
    <source>
        <dbReference type="Proteomes" id="UP000829447"/>
    </source>
</evidence>
<keyword evidence="2" id="KW-1185">Reference proteome</keyword>
<name>A0ACC5XBA0_PANGG</name>
<protein>
    <submittedName>
        <fullName evidence="1">Uncharacterized protein</fullName>
    </submittedName>
</protein>
<gene>
    <name evidence="1" type="ORF">PGIGA_G00085750</name>
</gene>
<accession>A0ACC5XBA0</accession>
<dbReference type="EMBL" id="CM040470">
    <property type="protein sequence ID" value="MCI4388427.1"/>
    <property type="molecule type" value="Genomic_DNA"/>
</dbReference>
<proteinExistence type="predicted"/>
<sequence>MRTRGRVSGRESIAFRAISFQFAYESLFSLRSILSVCGIDLLQKPGSVSCRCWTHPFPLITYLPEVTPQPPSSLFRLLSASPAPTPQLTFPQDL</sequence>
<comment type="caution">
    <text evidence="1">The sequence shown here is derived from an EMBL/GenBank/DDBJ whole genome shotgun (WGS) entry which is preliminary data.</text>
</comment>
<reference evidence="1 2" key="1">
    <citation type="journal article" date="2022" name="bioRxiv">
        <title>An ancient truncated duplication of the anti-Mullerian hormone receptor type 2 gene is a potential conserved master sex determinant in the Pangasiidae catfish family.</title>
        <authorList>
            <person name="Wen M."/>
            <person name="Pan Q."/>
            <person name="Jouanno E."/>
            <person name="Montfort J."/>
            <person name="Zahm M."/>
            <person name="Cabau C."/>
            <person name="Klopp C."/>
            <person name="Iampietro C."/>
            <person name="Roques C."/>
            <person name="Bouchez O."/>
            <person name="Castinel A."/>
            <person name="Donnadieu C."/>
            <person name="Parrinello H."/>
            <person name="Poncet C."/>
            <person name="Belmonte E."/>
            <person name="Gautier V."/>
            <person name="Avarre J.-C."/>
            <person name="Dugue R."/>
            <person name="Gustiano R."/>
            <person name="Ha T.T.T."/>
            <person name="Campet M."/>
            <person name="Sriphairoj K."/>
            <person name="Ribolli J."/>
            <person name="de Almeida F.L."/>
            <person name="Desvignes T."/>
            <person name="Postlethwait J.H."/>
            <person name="Bucao C.F."/>
            <person name="Robinson-Rechavi M."/>
            <person name="Bobe J."/>
            <person name="Herpin A."/>
            <person name="Guiguen Y."/>
        </authorList>
    </citation>
    <scope>NUCLEOTIDE SEQUENCE [LARGE SCALE GENOMIC DNA]</scope>
    <source>
        <strain evidence="1">YG-Dec2019</strain>
    </source>
</reference>
<organism evidence="1 2">
    <name type="scientific">Pangasianodon gigas</name>
    <name type="common">Mekong giant catfish</name>
    <name type="synonym">Pangasius gigas</name>
    <dbReference type="NCBI Taxonomy" id="30993"/>
    <lineage>
        <taxon>Eukaryota</taxon>
        <taxon>Metazoa</taxon>
        <taxon>Chordata</taxon>
        <taxon>Craniata</taxon>
        <taxon>Vertebrata</taxon>
        <taxon>Euteleostomi</taxon>
        <taxon>Actinopterygii</taxon>
        <taxon>Neopterygii</taxon>
        <taxon>Teleostei</taxon>
        <taxon>Ostariophysi</taxon>
        <taxon>Siluriformes</taxon>
        <taxon>Pangasiidae</taxon>
        <taxon>Pangasianodon</taxon>
    </lineage>
</organism>
<evidence type="ECO:0000313" key="1">
    <source>
        <dbReference type="EMBL" id="MCI4388427.1"/>
    </source>
</evidence>